<accession>A0A839QIT1</accession>
<dbReference type="InterPro" id="IPR004839">
    <property type="entry name" value="Aminotransferase_I/II_large"/>
</dbReference>
<evidence type="ECO:0000313" key="6">
    <source>
        <dbReference type="EMBL" id="MBB2996099.1"/>
    </source>
</evidence>
<dbReference type="GO" id="GO:0004400">
    <property type="term" value="F:histidinol-phosphate transaminase activity"/>
    <property type="evidence" value="ECO:0007669"/>
    <property type="project" value="UniProtKB-EC"/>
</dbReference>
<keyword evidence="1 6" id="KW-0032">Aminotransferase</keyword>
<organism evidence="6 7">
    <name type="scientific">Paeniglutamicibacter cryotolerans</name>
    <dbReference type="NCBI Taxonomy" id="670079"/>
    <lineage>
        <taxon>Bacteria</taxon>
        <taxon>Bacillati</taxon>
        <taxon>Actinomycetota</taxon>
        <taxon>Actinomycetes</taxon>
        <taxon>Micrococcales</taxon>
        <taxon>Micrococcaceae</taxon>
        <taxon>Paeniglutamicibacter</taxon>
    </lineage>
</organism>
<keyword evidence="7" id="KW-1185">Reference proteome</keyword>
<dbReference type="InterPro" id="IPR050106">
    <property type="entry name" value="HistidinolP_aminotransfase"/>
</dbReference>
<dbReference type="GO" id="GO:0030170">
    <property type="term" value="F:pyridoxal phosphate binding"/>
    <property type="evidence" value="ECO:0007669"/>
    <property type="project" value="InterPro"/>
</dbReference>
<dbReference type="Gene3D" id="3.90.1150.10">
    <property type="entry name" value="Aspartate Aminotransferase, domain 1"/>
    <property type="match status" value="1"/>
</dbReference>
<evidence type="ECO:0000313" key="7">
    <source>
        <dbReference type="Proteomes" id="UP000523000"/>
    </source>
</evidence>
<evidence type="ECO:0000256" key="4">
    <source>
        <dbReference type="SAM" id="MobiDB-lite"/>
    </source>
</evidence>
<name>A0A839QIT1_9MICC</name>
<dbReference type="RefSeq" id="WP_183511294.1">
    <property type="nucleotide sequence ID" value="NZ_BAABGK010000002.1"/>
</dbReference>
<dbReference type="CDD" id="cd00609">
    <property type="entry name" value="AAT_like"/>
    <property type="match status" value="1"/>
</dbReference>
<dbReference type="InterPro" id="IPR015421">
    <property type="entry name" value="PyrdxlP-dep_Trfase_major"/>
</dbReference>
<dbReference type="PANTHER" id="PTHR43643:SF3">
    <property type="entry name" value="HISTIDINOL-PHOSPHATE AMINOTRANSFERASE"/>
    <property type="match status" value="1"/>
</dbReference>
<dbReference type="InterPro" id="IPR015422">
    <property type="entry name" value="PyrdxlP-dep_Trfase_small"/>
</dbReference>
<reference evidence="6 7" key="1">
    <citation type="submission" date="2020-08" db="EMBL/GenBank/DDBJ databases">
        <title>Sequencing the genomes of 1000 actinobacteria strains.</title>
        <authorList>
            <person name="Klenk H.-P."/>
        </authorList>
    </citation>
    <scope>NUCLEOTIDE SEQUENCE [LARGE SCALE GENOMIC DNA]</scope>
    <source>
        <strain evidence="6 7">DSM 22826</strain>
    </source>
</reference>
<sequence>MTIAPRPWVDEIQAYRPGAGSGSEDGSMAANESPLGASAHLGQALADAISGLHRYPDPLAGNLRSELAVLHGVDPEQILVGNGSDELIFLLATAFLAQGGHAVCADPAYQIDAISAVSVNARVTRVPLTEWKHDLAAMARVRADIAYVVNPHNPTGTIRSRAEIQEFAARSPAALVVVDEAYIDFTDDPDAMTAIPLIEGGRIAVLRTFSKIHGLAGLRIGYLVASREVIATLRKVRAPFSVGTLAQAAALNALNDSNHRDAVREHTLRLRAELSALLASHRLHAVDSQANFVLVPVPDEAGFVAALQAHGVSVRPGSALGAPGTVRISVPTEAGLGLLADALHHLLPLNHLETSDHS</sequence>
<dbReference type="Gene3D" id="3.40.640.10">
    <property type="entry name" value="Type I PLP-dependent aspartate aminotransferase-like (Major domain)"/>
    <property type="match status" value="1"/>
</dbReference>
<dbReference type="PANTHER" id="PTHR43643">
    <property type="entry name" value="HISTIDINOL-PHOSPHATE AMINOTRANSFERASE 2"/>
    <property type="match status" value="1"/>
</dbReference>
<dbReference type="SUPFAM" id="SSF53383">
    <property type="entry name" value="PLP-dependent transferases"/>
    <property type="match status" value="1"/>
</dbReference>
<dbReference type="Proteomes" id="UP000523000">
    <property type="component" value="Unassembled WGS sequence"/>
</dbReference>
<dbReference type="InterPro" id="IPR015424">
    <property type="entry name" value="PyrdxlP-dep_Trfase"/>
</dbReference>
<dbReference type="Pfam" id="PF00155">
    <property type="entry name" value="Aminotran_1_2"/>
    <property type="match status" value="1"/>
</dbReference>
<protein>
    <submittedName>
        <fullName evidence="6">Histidinol-phosphate aminotransferase</fullName>
        <ecNumber evidence="6">2.6.1.9</ecNumber>
    </submittedName>
</protein>
<keyword evidence="3" id="KW-0663">Pyridoxal phosphate</keyword>
<dbReference type="AlphaFoldDB" id="A0A839QIT1"/>
<evidence type="ECO:0000259" key="5">
    <source>
        <dbReference type="Pfam" id="PF00155"/>
    </source>
</evidence>
<evidence type="ECO:0000256" key="1">
    <source>
        <dbReference type="ARBA" id="ARBA00022576"/>
    </source>
</evidence>
<keyword evidence="2 6" id="KW-0808">Transferase</keyword>
<feature type="domain" description="Aminotransferase class I/classII large" evidence="5">
    <location>
        <begin position="29"/>
        <end position="343"/>
    </location>
</feature>
<evidence type="ECO:0000256" key="3">
    <source>
        <dbReference type="ARBA" id="ARBA00022898"/>
    </source>
</evidence>
<evidence type="ECO:0000256" key="2">
    <source>
        <dbReference type="ARBA" id="ARBA00022679"/>
    </source>
</evidence>
<comment type="caution">
    <text evidence="6">The sequence shown here is derived from an EMBL/GenBank/DDBJ whole genome shotgun (WGS) entry which is preliminary data.</text>
</comment>
<dbReference type="EC" id="2.6.1.9" evidence="6"/>
<dbReference type="EMBL" id="JACHVS010000001">
    <property type="protein sequence ID" value="MBB2996099.1"/>
    <property type="molecule type" value="Genomic_DNA"/>
</dbReference>
<feature type="region of interest" description="Disordered" evidence="4">
    <location>
        <begin position="14"/>
        <end position="33"/>
    </location>
</feature>
<proteinExistence type="predicted"/>
<gene>
    <name evidence="6" type="ORF">E9229_002290</name>
</gene>